<dbReference type="EMBL" id="JXCE01000598">
    <property type="protein sequence ID" value="KPA36582.1"/>
    <property type="molecule type" value="Genomic_DNA"/>
</dbReference>
<keyword evidence="5" id="KW-1185">Reference proteome</keyword>
<proteinExistence type="predicted"/>
<dbReference type="AlphaFoldDB" id="A0A0M9ENV8"/>
<protein>
    <submittedName>
        <fullName evidence="4">Transposase</fullName>
    </submittedName>
</protein>
<sequence>MTSQANLLAGQAVVRSRVRHRRGLIRSATGALQQPLSVREAAKRYRGSNRGSISRVIKRLEAANTLDASELVDGIVGRPRLLTDEEEEAIVSFVIWMDRSGLPAAKYEIEDAANTLRRRRDPEAEPLSKMWYSRFRDNHPELQKSILKAGEVSRAEYESAGIEETKEWFQRLREKLRDALRKGKLTFNRRDFAGAFQEIFNEGFTTAHIIRGFEKSGIFPPTPEPAVTYLMKQKLKKKQAVNPAFSSLLPPEARFTLASDTAKRVGERYHDILSSPTIQGLKHIKNIVSEAILLEQVVESHVDDRRARIEKRYNQRKRGKRGKTIGDYFLNISLHDLRDQQTEFLADGEKKDIRQQLRLARSLAIRELDAIKKEWRENREVTIEGLPKRLQFKQWLEYTGKDVEYYSIDENRADMSRKLSQKEEFFTIDTQRAPEVNESIRNARFAAKPLSAVDLSRLNHSDDTVDFNLTQPHAYTDSEHEDNLNEFSDLDEVAMPSSPPCLPDYESLPESLSESPLPYSTPCPTQH</sequence>
<feature type="region of interest" description="Disordered" evidence="2">
    <location>
        <begin position="489"/>
        <end position="527"/>
    </location>
</feature>
<dbReference type="InterPro" id="IPR006600">
    <property type="entry name" value="HTH_CenpB_DNA-bd_dom"/>
</dbReference>
<dbReference type="PROSITE" id="PS51253">
    <property type="entry name" value="HTH_CENPB"/>
    <property type="match status" value="1"/>
</dbReference>
<evidence type="ECO:0000256" key="1">
    <source>
        <dbReference type="ARBA" id="ARBA00023125"/>
    </source>
</evidence>
<feature type="domain" description="HTH CENPB-type" evidence="3">
    <location>
        <begin position="74"/>
        <end position="145"/>
    </location>
</feature>
<reference evidence="4 5" key="1">
    <citation type="submission" date="2015-04" db="EMBL/GenBank/DDBJ databases">
        <title>The draft genome sequence of Fusarium langsethiae, a T-2/HT-2 mycotoxin producer.</title>
        <authorList>
            <person name="Lysoe E."/>
            <person name="Divon H.H."/>
            <person name="Terzi V."/>
            <person name="Orru L."/>
            <person name="Lamontanara A."/>
            <person name="Kolseth A.-K."/>
            <person name="Frandsen R.J."/>
            <person name="Nielsen K."/>
            <person name="Thrane U."/>
        </authorList>
    </citation>
    <scope>NUCLEOTIDE SEQUENCE [LARGE SCALE GENOMIC DNA]</scope>
    <source>
        <strain evidence="4 5">Fl201059</strain>
    </source>
</reference>
<dbReference type="Proteomes" id="UP000037904">
    <property type="component" value="Unassembled WGS sequence"/>
</dbReference>
<organism evidence="4 5">
    <name type="scientific">Fusarium langsethiae</name>
    <dbReference type="NCBI Taxonomy" id="179993"/>
    <lineage>
        <taxon>Eukaryota</taxon>
        <taxon>Fungi</taxon>
        <taxon>Dikarya</taxon>
        <taxon>Ascomycota</taxon>
        <taxon>Pezizomycotina</taxon>
        <taxon>Sordariomycetes</taxon>
        <taxon>Hypocreomycetidae</taxon>
        <taxon>Hypocreales</taxon>
        <taxon>Nectriaceae</taxon>
        <taxon>Fusarium</taxon>
    </lineage>
</organism>
<evidence type="ECO:0000313" key="4">
    <source>
        <dbReference type="EMBL" id="KPA36582.1"/>
    </source>
</evidence>
<accession>A0A0M9ENV8</accession>
<keyword evidence="1" id="KW-0238">DNA-binding</keyword>
<evidence type="ECO:0000313" key="5">
    <source>
        <dbReference type="Proteomes" id="UP000037904"/>
    </source>
</evidence>
<dbReference type="GO" id="GO:0003677">
    <property type="term" value="F:DNA binding"/>
    <property type="evidence" value="ECO:0007669"/>
    <property type="project" value="UniProtKB-KW"/>
</dbReference>
<evidence type="ECO:0000259" key="3">
    <source>
        <dbReference type="PROSITE" id="PS51253"/>
    </source>
</evidence>
<evidence type="ECO:0000256" key="2">
    <source>
        <dbReference type="SAM" id="MobiDB-lite"/>
    </source>
</evidence>
<comment type="caution">
    <text evidence="4">The sequence shown here is derived from an EMBL/GenBank/DDBJ whole genome shotgun (WGS) entry which is preliminary data.</text>
</comment>
<gene>
    <name evidence="4" type="ORF">FLAG1_10642</name>
</gene>
<feature type="compositionally biased region" description="Low complexity" evidence="2">
    <location>
        <begin position="505"/>
        <end position="520"/>
    </location>
</feature>
<name>A0A0M9ENV8_FUSLA</name>